<accession>A0A418ZZT8</accession>
<sequence>MLAVYGLGGYVAGRMRRRTSTSEDEIEARDGIHGLTVWAIGILISGVLAGSVIGGGIRAAGNAASTAVEATGAAVGGALQGTGQLAGGVIGGVGQVAGGAISGVGQLAGGAASGLSEADGPDGGNPLDYITDRFLRGQEAAGEEFSDEAIRRELTAIAGQLLRTGEIPDEDLDYMRDALAARTTLTPAQIDARVEQVVDQVNTLRTEAETRLTEAQAQADEALAAA</sequence>
<evidence type="ECO:0000256" key="1">
    <source>
        <dbReference type="SAM" id="Coils"/>
    </source>
</evidence>
<comment type="caution">
    <text evidence="2">The sequence shown here is derived from an EMBL/GenBank/DDBJ whole genome shotgun (WGS) entry which is preliminary data.</text>
</comment>
<dbReference type="RefSeq" id="WP_119885470.1">
    <property type="nucleotide sequence ID" value="NZ_CP067169.1"/>
</dbReference>
<dbReference type="Proteomes" id="UP000285530">
    <property type="component" value="Unassembled WGS sequence"/>
</dbReference>
<keyword evidence="1" id="KW-0175">Coiled coil</keyword>
<gene>
    <name evidence="2" type="ORF">D3P06_04785</name>
</gene>
<dbReference type="EMBL" id="QZEV01000013">
    <property type="protein sequence ID" value="RJL06100.1"/>
    <property type="molecule type" value="Genomic_DNA"/>
</dbReference>
<dbReference type="AlphaFoldDB" id="A0A418ZZT8"/>
<evidence type="ECO:0000313" key="3">
    <source>
        <dbReference type="Proteomes" id="UP000285530"/>
    </source>
</evidence>
<keyword evidence="3" id="KW-1185">Reference proteome</keyword>
<feature type="coiled-coil region" evidence="1">
    <location>
        <begin position="198"/>
        <end position="225"/>
    </location>
</feature>
<reference evidence="2 3" key="1">
    <citation type="submission" date="2018-09" db="EMBL/GenBank/DDBJ databases">
        <title>Paracoccus onubensis nov. sp. a moderate halophilic bacterium isolated from Gruta de las Maravillas (Aracena, Spain).</title>
        <authorList>
            <person name="Jurado V."/>
            <person name="Gutierrez-Patricio S."/>
            <person name="Gonzalez-Pimentel J.L."/>
            <person name="Laiz L."/>
            <person name="Saiz-Jimenez C."/>
        </authorList>
    </citation>
    <scope>NUCLEOTIDE SEQUENCE [LARGE SCALE GENOMIC DNA]</scope>
    <source>
        <strain evidence="2 3">DSM 19484</strain>
    </source>
</reference>
<protein>
    <submittedName>
        <fullName evidence="2">Uncharacterized protein</fullName>
    </submittedName>
</protein>
<dbReference type="OrthoDB" id="7032238at2"/>
<proteinExistence type="predicted"/>
<evidence type="ECO:0000313" key="2">
    <source>
        <dbReference type="EMBL" id="RJL06100.1"/>
    </source>
</evidence>
<name>A0A418ZZT8_9RHOB</name>
<organism evidence="2 3">
    <name type="scientific">Paracoccus aestuarii</name>
    <dbReference type="NCBI Taxonomy" id="453842"/>
    <lineage>
        <taxon>Bacteria</taxon>
        <taxon>Pseudomonadati</taxon>
        <taxon>Pseudomonadota</taxon>
        <taxon>Alphaproteobacteria</taxon>
        <taxon>Rhodobacterales</taxon>
        <taxon>Paracoccaceae</taxon>
        <taxon>Paracoccus</taxon>
    </lineage>
</organism>